<name>A0A8X6QDC3_NEPPI</name>
<organism evidence="3 4">
    <name type="scientific">Nephila pilipes</name>
    <name type="common">Giant wood spider</name>
    <name type="synonym">Nephila maculata</name>
    <dbReference type="NCBI Taxonomy" id="299642"/>
    <lineage>
        <taxon>Eukaryota</taxon>
        <taxon>Metazoa</taxon>
        <taxon>Ecdysozoa</taxon>
        <taxon>Arthropoda</taxon>
        <taxon>Chelicerata</taxon>
        <taxon>Arachnida</taxon>
        <taxon>Araneae</taxon>
        <taxon>Araneomorphae</taxon>
        <taxon>Entelegynae</taxon>
        <taxon>Araneoidea</taxon>
        <taxon>Nephilidae</taxon>
        <taxon>Nephila</taxon>
    </lineage>
</organism>
<feature type="region of interest" description="Disordered" evidence="1">
    <location>
        <begin position="216"/>
        <end position="285"/>
    </location>
</feature>
<dbReference type="AlphaFoldDB" id="A0A8X6QDC3"/>
<evidence type="ECO:0000256" key="1">
    <source>
        <dbReference type="SAM" id="MobiDB-lite"/>
    </source>
</evidence>
<evidence type="ECO:0000313" key="4">
    <source>
        <dbReference type="Proteomes" id="UP000887013"/>
    </source>
</evidence>
<gene>
    <name evidence="3" type="ORF">NPIL_65811</name>
</gene>
<feature type="compositionally biased region" description="Low complexity" evidence="1">
    <location>
        <begin position="226"/>
        <end position="262"/>
    </location>
</feature>
<sequence>MCSFLHLCLLTIVALSSVSASNSDWNGKTSQPLVFFSVDIPSDAEKTSMSKFVERCERGIHSSNILRNLFESLRHVSAEEVRCIIYEIAMNVTKELKEPNSEAVSEIATHPISPKCLERFSSTYCLVAALYSNSEAEMTKDNANIYADRYIEIMETHANLTESKDDVSAKLQAIEDALLEYFESICDTKIEKIEKVAIYYSIACLHAEVDQNNPGKCLSNVHDDSNSSSTDSDSDSSGSDGGQSESTSDSSDSNESETGSSSCNTDSPENESEESDLFESRSVSN</sequence>
<accession>A0A8X6QDC3</accession>
<evidence type="ECO:0000256" key="2">
    <source>
        <dbReference type="SAM" id="SignalP"/>
    </source>
</evidence>
<protein>
    <recommendedName>
        <fullName evidence="5">Spider venom protein</fullName>
    </recommendedName>
</protein>
<evidence type="ECO:0000313" key="3">
    <source>
        <dbReference type="EMBL" id="GFU08405.1"/>
    </source>
</evidence>
<keyword evidence="2" id="KW-0732">Signal</keyword>
<reference evidence="3" key="1">
    <citation type="submission" date="2020-08" db="EMBL/GenBank/DDBJ databases">
        <title>Multicomponent nature underlies the extraordinary mechanical properties of spider dragline silk.</title>
        <authorList>
            <person name="Kono N."/>
            <person name="Nakamura H."/>
            <person name="Mori M."/>
            <person name="Yoshida Y."/>
            <person name="Ohtoshi R."/>
            <person name="Malay A.D."/>
            <person name="Moran D.A.P."/>
            <person name="Tomita M."/>
            <person name="Numata K."/>
            <person name="Arakawa K."/>
        </authorList>
    </citation>
    <scope>NUCLEOTIDE SEQUENCE</scope>
</reference>
<proteinExistence type="predicted"/>
<comment type="caution">
    <text evidence="3">The sequence shown here is derived from an EMBL/GenBank/DDBJ whole genome shotgun (WGS) entry which is preliminary data.</text>
</comment>
<dbReference type="EMBL" id="BMAW01028641">
    <property type="protein sequence ID" value="GFU08405.1"/>
    <property type="molecule type" value="Genomic_DNA"/>
</dbReference>
<feature type="compositionally biased region" description="Acidic residues" evidence="1">
    <location>
        <begin position="268"/>
        <end position="277"/>
    </location>
</feature>
<feature type="signal peptide" evidence="2">
    <location>
        <begin position="1"/>
        <end position="20"/>
    </location>
</feature>
<feature type="chain" id="PRO_5036452921" description="Spider venom protein" evidence="2">
    <location>
        <begin position="21"/>
        <end position="285"/>
    </location>
</feature>
<evidence type="ECO:0008006" key="5">
    <source>
        <dbReference type="Google" id="ProtNLM"/>
    </source>
</evidence>
<keyword evidence="4" id="KW-1185">Reference proteome</keyword>
<dbReference type="Proteomes" id="UP000887013">
    <property type="component" value="Unassembled WGS sequence"/>
</dbReference>